<proteinExistence type="inferred from homology"/>
<keyword evidence="4" id="KW-1185">Reference proteome</keyword>
<dbReference type="PANTHER" id="PTHR33755:SF6">
    <property type="entry name" value="PLASMID STABILIZATION SYSTEM PROTEIN"/>
    <property type="match status" value="1"/>
</dbReference>
<keyword evidence="2" id="KW-1277">Toxin-antitoxin system</keyword>
<dbReference type="AlphaFoldDB" id="A0A1H4VFE7"/>
<name>A0A1H4VFE7_9PSED</name>
<sequence>MKVVWVPEAVQDRMDIWDYLHALNPRAAVDMDRRFSECVGHLILNPQIGSTGLVAGTRELIPHPSYRLVYQISQDHVWILALVHTARQWPPPT</sequence>
<evidence type="ECO:0000313" key="3">
    <source>
        <dbReference type="EMBL" id="SEC79288.1"/>
    </source>
</evidence>
<accession>A0A1H4VFE7</accession>
<dbReference type="Gene3D" id="3.30.2310.20">
    <property type="entry name" value="RelE-like"/>
    <property type="match status" value="1"/>
</dbReference>
<dbReference type="PANTHER" id="PTHR33755">
    <property type="entry name" value="TOXIN PARE1-RELATED"/>
    <property type="match status" value="1"/>
</dbReference>
<evidence type="ECO:0000256" key="1">
    <source>
        <dbReference type="ARBA" id="ARBA00006226"/>
    </source>
</evidence>
<gene>
    <name evidence="3" type="ORF">SAMN05216178_4894</name>
</gene>
<protein>
    <submittedName>
        <fullName evidence="3">Plasmid stabilization system protein ParE</fullName>
    </submittedName>
</protein>
<reference evidence="4" key="1">
    <citation type="submission" date="2016-10" db="EMBL/GenBank/DDBJ databases">
        <authorList>
            <person name="Varghese N."/>
            <person name="Submissions S."/>
        </authorList>
    </citation>
    <scope>NUCLEOTIDE SEQUENCE [LARGE SCALE GENOMIC DNA]</scope>
    <source>
        <strain evidence="4">DSM 9751</strain>
    </source>
</reference>
<dbReference type="EMBL" id="FNTJ01000002">
    <property type="protein sequence ID" value="SEC79288.1"/>
    <property type="molecule type" value="Genomic_DNA"/>
</dbReference>
<dbReference type="Pfam" id="PF05016">
    <property type="entry name" value="ParE_toxin"/>
    <property type="match status" value="1"/>
</dbReference>
<evidence type="ECO:0000256" key="2">
    <source>
        <dbReference type="ARBA" id="ARBA00022649"/>
    </source>
</evidence>
<organism evidence="3 4">
    <name type="scientific">Pseudomonas saponiphila</name>
    <dbReference type="NCBI Taxonomy" id="556534"/>
    <lineage>
        <taxon>Bacteria</taxon>
        <taxon>Pseudomonadati</taxon>
        <taxon>Pseudomonadota</taxon>
        <taxon>Gammaproteobacteria</taxon>
        <taxon>Pseudomonadales</taxon>
        <taxon>Pseudomonadaceae</taxon>
        <taxon>Pseudomonas</taxon>
    </lineage>
</organism>
<dbReference type="InterPro" id="IPR007712">
    <property type="entry name" value="RelE/ParE_toxin"/>
</dbReference>
<comment type="similarity">
    <text evidence="1">Belongs to the RelE toxin family.</text>
</comment>
<evidence type="ECO:0000313" key="4">
    <source>
        <dbReference type="Proteomes" id="UP000198982"/>
    </source>
</evidence>
<dbReference type="RefSeq" id="WP_016967887.1">
    <property type="nucleotide sequence ID" value="NZ_FNTJ01000002.1"/>
</dbReference>
<dbReference type="InterPro" id="IPR035093">
    <property type="entry name" value="RelE/ParE_toxin_dom_sf"/>
</dbReference>
<dbReference type="InterPro" id="IPR051803">
    <property type="entry name" value="TA_system_RelE-like_toxin"/>
</dbReference>
<dbReference type="Proteomes" id="UP000198982">
    <property type="component" value="Unassembled WGS sequence"/>
</dbReference>